<proteinExistence type="predicted"/>
<dbReference type="AlphaFoldDB" id="A0A5P1BRS8"/>
<dbReference type="EMBL" id="VHGY01000019">
    <property type="protein sequence ID" value="TPU65598.1"/>
    <property type="molecule type" value="Genomic_DNA"/>
</dbReference>
<evidence type="ECO:0000313" key="2">
    <source>
        <dbReference type="EMBL" id="TPU65598.1"/>
    </source>
</evidence>
<evidence type="ECO:0000256" key="1">
    <source>
        <dbReference type="SAM" id="Phobius"/>
    </source>
</evidence>
<evidence type="ECO:0000313" key="3">
    <source>
        <dbReference type="Proteomes" id="UP000315888"/>
    </source>
</evidence>
<keyword evidence="1" id="KW-0812">Transmembrane</keyword>
<keyword evidence="1" id="KW-0472">Membrane</keyword>
<reference evidence="2 3" key="1">
    <citation type="submission" date="2019-06" db="EMBL/GenBank/DDBJ databases">
        <title>A Diverse Panel of Clinical Acinetobacter baumannii for Research Use.</title>
        <authorList>
            <person name="Mcgann P."/>
            <person name="Snesrud E."/>
            <person name="Galac M.R."/>
        </authorList>
    </citation>
    <scope>NUCLEOTIDE SEQUENCE [LARGE SCALE GENOMIC DNA]</scope>
    <source>
        <strain evidence="2 3">MRSN14237</strain>
    </source>
</reference>
<organism evidence="2 3">
    <name type="scientific">Acinetobacter baumannii</name>
    <dbReference type="NCBI Taxonomy" id="470"/>
    <lineage>
        <taxon>Bacteria</taxon>
        <taxon>Pseudomonadati</taxon>
        <taxon>Pseudomonadota</taxon>
        <taxon>Gammaproteobacteria</taxon>
        <taxon>Moraxellales</taxon>
        <taxon>Moraxellaceae</taxon>
        <taxon>Acinetobacter</taxon>
        <taxon>Acinetobacter calcoaceticus/baumannii complex</taxon>
    </lineage>
</organism>
<feature type="transmembrane region" description="Helical" evidence="1">
    <location>
        <begin position="38"/>
        <end position="55"/>
    </location>
</feature>
<comment type="caution">
    <text evidence="2">The sequence shown here is derived from an EMBL/GenBank/DDBJ whole genome shotgun (WGS) entry which is preliminary data.</text>
</comment>
<gene>
    <name evidence="2" type="ORF">FJU42_07600</name>
</gene>
<name>A0A5P1BRS8_ACIBA</name>
<sequence>MKCLNFSCIPLKIIFFVYKRDKNAVTLKMSAKYRHAKTAQNGVLAYLGFIVAMILRRNDT</sequence>
<dbReference type="Proteomes" id="UP000315888">
    <property type="component" value="Unassembled WGS sequence"/>
</dbReference>
<protein>
    <submittedName>
        <fullName evidence="2">Uncharacterized protein</fullName>
    </submittedName>
</protein>
<accession>A0A5P1BRS8</accession>
<keyword evidence="1" id="KW-1133">Transmembrane helix</keyword>